<organism evidence="1 2">
    <name type="scientific">Thelephora ganbajun</name>
    <name type="common">Ganba fungus</name>
    <dbReference type="NCBI Taxonomy" id="370292"/>
    <lineage>
        <taxon>Eukaryota</taxon>
        <taxon>Fungi</taxon>
        <taxon>Dikarya</taxon>
        <taxon>Basidiomycota</taxon>
        <taxon>Agaricomycotina</taxon>
        <taxon>Agaricomycetes</taxon>
        <taxon>Thelephorales</taxon>
        <taxon>Thelephoraceae</taxon>
        <taxon>Thelephora</taxon>
    </lineage>
</organism>
<dbReference type="EMBL" id="MU117963">
    <property type="protein sequence ID" value="KAF9653471.1"/>
    <property type="molecule type" value="Genomic_DNA"/>
</dbReference>
<protein>
    <submittedName>
        <fullName evidence="1">Uncharacterized protein</fullName>
    </submittedName>
</protein>
<keyword evidence="2" id="KW-1185">Reference proteome</keyword>
<proteinExistence type="predicted"/>
<evidence type="ECO:0000313" key="2">
    <source>
        <dbReference type="Proteomes" id="UP000886501"/>
    </source>
</evidence>
<sequence length="213" mass="24624">MSFRTVKAFRLKELSVFASKFEGGASLSEIPIQLPNPFLPHKNPLTGRWAPSKYSLRQQADLVKSAKASNLSHLLPFGPKSPIVPLNAEGLPIIPPKPVSTEWWQADVVWKDSKPPVEKKEEKKEPSLEAYEAPKRIEVKQMEGLAALKMYAGRKRMFKGHKWERLQAQRKKRTQILMRDMGKRITRYKEWYHRRKPNPLRPPRGAKAPRLPF</sequence>
<name>A0ACB6ZVL2_THEGA</name>
<gene>
    <name evidence="1" type="ORF">BDM02DRAFT_1572404</name>
</gene>
<reference evidence="1" key="2">
    <citation type="journal article" date="2020" name="Nat. Commun.">
        <title>Large-scale genome sequencing of mycorrhizal fungi provides insights into the early evolution of symbiotic traits.</title>
        <authorList>
            <person name="Miyauchi S."/>
            <person name="Kiss E."/>
            <person name="Kuo A."/>
            <person name="Drula E."/>
            <person name="Kohler A."/>
            <person name="Sanchez-Garcia M."/>
            <person name="Morin E."/>
            <person name="Andreopoulos B."/>
            <person name="Barry K.W."/>
            <person name="Bonito G."/>
            <person name="Buee M."/>
            <person name="Carver A."/>
            <person name="Chen C."/>
            <person name="Cichocki N."/>
            <person name="Clum A."/>
            <person name="Culley D."/>
            <person name="Crous P.W."/>
            <person name="Fauchery L."/>
            <person name="Girlanda M."/>
            <person name="Hayes R.D."/>
            <person name="Keri Z."/>
            <person name="LaButti K."/>
            <person name="Lipzen A."/>
            <person name="Lombard V."/>
            <person name="Magnuson J."/>
            <person name="Maillard F."/>
            <person name="Murat C."/>
            <person name="Nolan M."/>
            <person name="Ohm R.A."/>
            <person name="Pangilinan J."/>
            <person name="Pereira M.F."/>
            <person name="Perotto S."/>
            <person name="Peter M."/>
            <person name="Pfister S."/>
            <person name="Riley R."/>
            <person name="Sitrit Y."/>
            <person name="Stielow J.B."/>
            <person name="Szollosi G."/>
            <person name="Zifcakova L."/>
            <person name="Stursova M."/>
            <person name="Spatafora J.W."/>
            <person name="Tedersoo L."/>
            <person name="Vaario L.M."/>
            <person name="Yamada A."/>
            <person name="Yan M."/>
            <person name="Wang P."/>
            <person name="Xu J."/>
            <person name="Bruns T."/>
            <person name="Baldrian P."/>
            <person name="Vilgalys R."/>
            <person name="Dunand C."/>
            <person name="Henrissat B."/>
            <person name="Grigoriev I.V."/>
            <person name="Hibbett D."/>
            <person name="Nagy L.G."/>
            <person name="Martin F.M."/>
        </authorList>
    </citation>
    <scope>NUCLEOTIDE SEQUENCE</scope>
    <source>
        <strain evidence="1">P2</strain>
    </source>
</reference>
<reference evidence="1" key="1">
    <citation type="submission" date="2019-10" db="EMBL/GenBank/DDBJ databases">
        <authorList>
            <consortium name="DOE Joint Genome Institute"/>
            <person name="Kuo A."/>
            <person name="Miyauchi S."/>
            <person name="Kiss E."/>
            <person name="Drula E."/>
            <person name="Kohler A."/>
            <person name="Sanchez-Garcia M."/>
            <person name="Andreopoulos B."/>
            <person name="Barry K.W."/>
            <person name="Bonito G."/>
            <person name="Buee M."/>
            <person name="Carver A."/>
            <person name="Chen C."/>
            <person name="Cichocki N."/>
            <person name="Clum A."/>
            <person name="Culley D."/>
            <person name="Crous P.W."/>
            <person name="Fauchery L."/>
            <person name="Girlanda M."/>
            <person name="Hayes R."/>
            <person name="Keri Z."/>
            <person name="Labutti K."/>
            <person name="Lipzen A."/>
            <person name="Lombard V."/>
            <person name="Magnuson J."/>
            <person name="Maillard F."/>
            <person name="Morin E."/>
            <person name="Murat C."/>
            <person name="Nolan M."/>
            <person name="Ohm R."/>
            <person name="Pangilinan J."/>
            <person name="Pereira M."/>
            <person name="Perotto S."/>
            <person name="Peter M."/>
            <person name="Riley R."/>
            <person name="Sitrit Y."/>
            <person name="Stielow B."/>
            <person name="Szollosi G."/>
            <person name="Zifcakova L."/>
            <person name="Stursova M."/>
            <person name="Spatafora J.W."/>
            <person name="Tedersoo L."/>
            <person name="Vaario L.-M."/>
            <person name="Yamada A."/>
            <person name="Yan M."/>
            <person name="Wang P."/>
            <person name="Xu J."/>
            <person name="Bruns T."/>
            <person name="Baldrian P."/>
            <person name="Vilgalys R."/>
            <person name="Henrissat B."/>
            <person name="Grigoriev I.V."/>
            <person name="Hibbett D."/>
            <person name="Nagy L.G."/>
            <person name="Martin F.M."/>
        </authorList>
    </citation>
    <scope>NUCLEOTIDE SEQUENCE</scope>
    <source>
        <strain evidence="1">P2</strain>
    </source>
</reference>
<accession>A0ACB6ZVL2</accession>
<dbReference type="Proteomes" id="UP000886501">
    <property type="component" value="Unassembled WGS sequence"/>
</dbReference>
<comment type="caution">
    <text evidence="1">The sequence shown here is derived from an EMBL/GenBank/DDBJ whole genome shotgun (WGS) entry which is preliminary data.</text>
</comment>
<evidence type="ECO:0000313" key="1">
    <source>
        <dbReference type="EMBL" id="KAF9653471.1"/>
    </source>
</evidence>